<dbReference type="OrthoDB" id="197113at2"/>
<dbReference type="CDD" id="cd00565">
    <property type="entry name" value="Ubl_ThiS"/>
    <property type="match status" value="1"/>
</dbReference>
<organism evidence="1 2">
    <name type="scientific">Gemmobacter lutimaris</name>
    <dbReference type="NCBI Taxonomy" id="2306023"/>
    <lineage>
        <taxon>Bacteria</taxon>
        <taxon>Pseudomonadati</taxon>
        <taxon>Pseudomonadota</taxon>
        <taxon>Alphaproteobacteria</taxon>
        <taxon>Rhodobacterales</taxon>
        <taxon>Paracoccaceae</taxon>
        <taxon>Gemmobacter</taxon>
    </lineage>
</organism>
<dbReference type="Gene3D" id="3.10.20.30">
    <property type="match status" value="1"/>
</dbReference>
<evidence type="ECO:0000313" key="2">
    <source>
        <dbReference type="Proteomes" id="UP000266649"/>
    </source>
</evidence>
<dbReference type="Proteomes" id="UP000266649">
    <property type="component" value="Unassembled WGS sequence"/>
</dbReference>
<protein>
    <submittedName>
        <fullName evidence="1">Sulfur carrier protein ThiS</fullName>
    </submittedName>
</protein>
<dbReference type="RefSeq" id="WP_119135092.1">
    <property type="nucleotide sequence ID" value="NZ_QXXQ01000006.1"/>
</dbReference>
<proteinExistence type="predicted"/>
<dbReference type="AlphaFoldDB" id="A0A398BW96"/>
<reference evidence="1 2" key="1">
    <citation type="submission" date="2018-09" db="EMBL/GenBank/DDBJ databases">
        <title>Gemmobacter lutimaris sp. nov., a marine bacterium isolated from tidal flat.</title>
        <authorList>
            <person name="Lee D.W."/>
            <person name="Yoo Y."/>
            <person name="Kim J.-J."/>
            <person name="Kim B.S."/>
        </authorList>
    </citation>
    <scope>NUCLEOTIDE SEQUENCE [LARGE SCALE GENOMIC DNA]</scope>
    <source>
        <strain evidence="1 2">YJ-T1-11</strain>
    </source>
</reference>
<evidence type="ECO:0000313" key="1">
    <source>
        <dbReference type="EMBL" id="RID91486.1"/>
    </source>
</evidence>
<dbReference type="EMBL" id="QXXQ01000006">
    <property type="protein sequence ID" value="RID91486.1"/>
    <property type="molecule type" value="Genomic_DNA"/>
</dbReference>
<dbReference type="InterPro" id="IPR016155">
    <property type="entry name" value="Mopterin_synth/thiamin_S_b"/>
</dbReference>
<gene>
    <name evidence="1" type="primary">thiS</name>
    <name evidence="1" type="ORF">D2N39_12325</name>
</gene>
<comment type="caution">
    <text evidence="1">The sequence shown here is derived from an EMBL/GenBank/DDBJ whole genome shotgun (WGS) entry which is preliminary data.</text>
</comment>
<dbReference type="NCBIfam" id="TIGR01683">
    <property type="entry name" value="thiS"/>
    <property type="match status" value="1"/>
</dbReference>
<accession>A0A398BW96</accession>
<dbReference type="InterPro" id="IPR010035">
    <property type="entry name" value="Thi_S"/>
</dbReference>
<keyword evidence="2" id="KW-1185">Reference proteome</keyword>
<name>A0A398BW96_9RHOB</name>
<dbReference type="Pfam" id="PF02597">
    <property type="entry name" value="ThiS"/>
    <property type="match status" value="1"/>
</dbReference>
<dbReference type="InterPro" id="IPR003749">
    <property type="entry name" value="ThiS/MoaD-like"/>
</dbReference>
<dbReference type="InterPro" id="IPR012675">
    <property type="entry name" value="Beta-grasp_dom_sf"/>
</dbReference>
<sequence>MHLEVNGTRHRVQATDLAALLVELGFDDRAVATALDGAFVPAALRGSTPLVPGARVEVLAPMQGG</sequence>
<dbReference type="SUPFAM" id="SSF54285">
    <property type="entry name" value="MoaD/ThiS"/>
    <property type="match status" value="1"/>
</dbReference>